<reference evidence="1" key="1">
    <citation type="submission" date="2019-12" db="EMBL/GenBank/DDBJ databases">
        <title>Genome sequencing and annotation of Brassica cretica.</title>
        <authorList>
            <person name="Studholme D.J."/>
            <person name="Sarris P."/>
        </authorList>
    </citation>
    <scope>NUCLEOTIDE SEQUENCE</scope>
    <source>
        <strain evidence="1">PFS-109/04</strain>
        <tissue evidence="1">Leaf</tissue>
    </source>
</reference>
<dbReference type="Proteomes" id="UP000712600">
    <property type="component" value="Unassembled WGS sequence"/>
</dbReference>
<comment type="caution">
    <text evidence="1">The sequence shown here is derived from an EMBL/GenBank/DDBJ whole genome shotgun (WGS) entry which is preliminary data.</text>
</comment>
<accession>A0A8S9RT39</accession>
<dbReference type="EMBL" id="QGKX02000088">
    <property type="protein sequence ID" value="KAF3583568.1"/>
    <property type="molecule type" value="Genomic_DNA"/>
</dbReference>
<name>A0A8S9RT39_BRACR</name>
<sequence>MEDIYPKWVKVEPDTDLDNMIVDIFNDQLNDKLWDVVPRTKCKKRKTHAKARKCMPINNFTIQGFVEYVNNLTTKVQIMEVSVAEKVSYTLEASIYVQMEARMGNSTVKRNTTGETASKEHYDPLAKVKPEKLQKVLDFIKPDLKKRSLNIAASMLMFHRRSMQSQSPYSSSRIAFLDRCFVNSWVNDYKKYDQ</sequence>
<proteinExistence type="predicted"/>
<gene>
    <name evidence="1" type="ORF">F2Q69_00029590</name>
</gene>
<evidence type="ECO:0000313" key="2">
    <source>
        <dbReference type="Proteomes" id="UP000712600"/>
    </source>
</evidence>
<evidence type="ECO:0000313" key="1">
    <source>
        <dbReference type="EMBL" id="KAF3583568.1"/>
    </source>
</evidence>
<protein>
    <submittedName>
        <fullName evidence="1">Uncharacterized protein</fullName>
    </submittedName>
</protein>
<dbReference type="AlphaFoldDB" id="A0A8S9RT39"/>
<organism evidence="1 2">
    <name type="scientific">Brassica cretica</name>
    <name type="common">Mustard</name>
    <dbReference type="NCBI Taxonomy" id="69181"/>
    <lineage>
        <taxon>Eukaryota</taxon>
        <taxon>Viridiplantae</taxon>
        <taxon>Streptophyta</taxon>
        <taxon>Embryophyta</taxon>
        <taxon>Tracheophyta</taxon>
        <taxon>Spermatophyta</taxon>
        <taxon>Magnoliopsida</taxon>
        <taxon>eudicotyledons</taxon>
        <taxon>Gunneridae</taxon>
        <taxon>Pentapetalae</taxon>
        <taxon>rosids</taxon>
        <taxon>malvids</taxon>
        <taxon>Brassicales</taxon>
        <taxon>Brassicaceae</taxon>
        <taxon>Brassiceae</taxon>
        <taxon>Brassica</taxon>
    </lineage>
</organism>